<reference evidence="8" key="1">
    <citation type="submission" date="2024-04" db="EMBL/GenBank/DDBJ databases">
        <title>Phylogenomic analyses of a clade within the roseobacter group suggest taxonomic reassignments of species of the genera Aestuariivita, Citreicella, Loktanella, Nautella, Pelagibaca, Ruegeria, Thalassobius, Thiobacimonas and Tropicibacter, and the proposal o.</title>
        <authorList>
            <person name="Jeon C.O."/>
        </authorList>
    </citation>
    <scope>NUCLEOTIDE SEQUENCE [LARGE SCALE GENOMIC DNA]</scope>
    <source>
        <strain evidence="8">SS1-5</strain>
    </source>
</reference>
<dbReference type="GO" id="GO:0012505">
    <property type="term" value="C:endomembrane system"/>
    <property type="evidence" value="ECO:0007669"/>
    <property type="project" value="UniProtKB-SubCell"/>
</dbReference>
<protein>
    <submittedName>
        <fullName evidence="7">YidH family protein</fullName>
    </submittedName>
</protein>
<sequence length="128" mass="14012">MADARTDQDASSQELANTRTDWAEDRTMLANERTFAAWMRTGMACVALALGLKAVFGTTDYPWVAKIVAEIFILCGILIFWAAVRKCQKTQARMDAHDAQAQSVANMRIVACILTAGAMATGVILWLL</sequence>
<accession>A0AAN0MDH3</accession>
<name>A0AAN0MDH3_9RHOB</name>
<organism evidence="7 8">
    <name type="scientific">Yoonia rhodophyticola</name>
    <dbReference type="NCBI Taxonomy" id="3137370"/>
    <lineage>
        <taxon>Bacteria</taxon>
        <taxon>Pseudomonadati</taxon>
        <taxon>Pseudomonadota</taxon>
        <taxon>Alphaproteobacteria</taxon>
        <taxon>Rhodobacterales</taxon>
        <taxon>Paracoccaceae</taxon>
        <taxon>Yoonia</taxon>
    </lineage>
</organism>
<keyword evidence="2 5" id="KW-0812">Transmembrane</keyword>
<comment type="subcellular location">
    <subcellularLocation>
        <location evidence="1">Endomembrane system</location>
        <topology evidence="1">Multi-pass membrane protein</topology>
    </subcellularLocation>
</comment>
<dbReference type="EMBL" id="CP151767">
    <property type="protein sequence ID" value="WZU67673.1"/>
    <property type="molecule type" value="Genomic_DNA"/>
</dbReference>
<feature type="transmembrane region" description="Helical" evidence="5">
    <location>
        <begin position="105"/>
        <end position="127"/>
    </location>
</feature>
<dbReference type="Proteomes" id="UP001470809">
    <property type="component" value="Chromosome"/>
</dbReference>
<dbReference type="RefSeq" id="WP_342076983.1">
    <property type="nucleotide sequence ID" value="NZ_CP151767.2"/>
</dbReference>
<proteinExistence type="predicted"/>
<keyword evidence="3 5" id="KW-1133">Transmembrane helix</keyword>
<keyword evidence="8" id="KW-1185">Reference proteome</keyword>
<evidence type="ECO:0000313" key="8">
    <source>
        <dbReference type="Proteomes" id="UP001470809"/>
    </source>
</evidence>
<dbReference type="KEGG" id="yrh:AABB31_22645"/>
<reference evidence="7 8" key="2">
    <citation type="submission" date="2024-08" db="EMBL/GenBank/DDBJ databases">
        <title>Phylogenomic analyses of a clade within the roseobacter group suggest taxonomic reassignments of species of the genera Aestuariivita, Citreicella, Loktanella, Nautella, Pelagibaca, Ruegeria, Thalassobius, Thiobacimonas and Tropicibacter, and the proposal o.</title>
        <authorList>
            <person name="Jeon C.O."/>
        </authorList>
    </citation>
    <scope>NUCLEOTIDE SEQUENCE [LARGE SCALE GENOMIC DNA]</scope>
    <source>
        <strain evidence="7 8">SS1-5</strain>
    </source>
</reference>
<evidence type="ECO:0000313" key="7">
    <source>
        <dbReference type="EMBL" id="WZU67673.1"/>
    </source>
</evidence>
<dbReference type="InterPro" id="IPR003807">
    <property type="entry name" value="DUF202"/>
</dbReference>
<feature type="transmembrane region" description="Helical" evidence="5">
    <location>
        <begin position="35"/>
        <end position="57"/>
    </location>
</feature>
<dbReference type="AlphaFoldDB" id="A0AAN0MDH3"/>
<feature type="domain" description="DUF202" evidence="6">
    <location>
        <begin position="26"/>
        <end position="91"/>
    </location>
</feature>
<keyword evidence="4 5" id="KW-0472">Membrane</keyword>
<evidence type="ECO:0000256" key="1">
    <source>
        <dbReference type="ARBA" id="ARBA00004127"/>
    </source>
</evidence>
<feature type="transmembrane region" description="Helical" evidence="5">
    <location>
        <begin position="63"/>
        <end position="84"/>
    </location>
</feature>
<evidence type="ECO:0000256" key="5">
    <source>
        <dbReference type="SAM" id="Phobius"/>
    </source>
</evidence>
<evidence type="ECO:0000256" key="2">
    <source>
        <dbReference type="ARBA" id="ARBA00022692"/>
    </source>
</evidence>
<evidence type="ECO:0000256" key="4">
    <source>
        <dbReference type="ARBA" id="ARBA00023136"/>
    </source>
</evidence>
<evidence type="ECO:0000259" key="6">
    <source>
        <dbReference type="Pfam" id="PF02656"/>
    </source>
</evidence>
<evidence type="ECO:0000256" key="3">
    <source>
        <dbReference type="ARBA" id="ARBA00022989"/>
    </source>
</evidence>
<gene>
    <name evidence="7" type="ORF">AABB31_22645</name>
</gene>
<dbReference type="Pfam" id="PF02656">
    <property type="entry name" value="DUF202"/>
    <property type="match status" value="1"/>
</dbReference>